<keyword evidence="7" id="KW-0067">ATP-binding</keyword>
<accession>A0ABT9RDU4</accession>
<dbReference type="PANTHER" id="PTHR24421:SF10">
    <property type="entry name" value="NITRATE_NITRITE SENSOR PROTEIN NARQ"/>
    <property type="match status" value="1"/>
</dbReference>
<feature type="transmembrane region" description="Helical" evidence="10">
    <location>
        <begin position="6"/>
        <end position="31"/>
    </location>
</feature>
<evidence type="ECO:0000313" key="12">
    <source>
        <dbReference type="EMBL" id="MDP9867036.1"/>
    </source>
</evidence>
<keyword evidence="6 12" id="KW-0418">Kinase</keyword>
<feature type="transmembrane region" description="Helical" evidence="10">
    <location>
        <begin position="193"/>
        <end position="215"/>
    </location>
</feature>
<dbReference type="Proteomes" id="UP001230426">
    <property type="component" value="Unassembled WGS sequence"/>
</dbReference>
<comment type="catalytic activity">
    <reaction evidence="1">
        <text>ATP + protein L-histidine = ADP + protein N-phospho-L-histidine.</text>
        <dbReference type="EC" id="2.7.13.3"/>
    </reaction>
</comment>
<feature type="compositionally biased region" description="Gly residues" evidence="9">
    <location>
        <begin position="397"/>
        <end position="411"/>
    </location>
</feature>
<evidence type="ECO:0000256" key="5">
    <source>
        <dbReference type="ARBA" id="ARBA00022741"/>
    </source>
</evidence>
<evidence type="ECO:0000256" key="9">
    <source>
        <dbReference type="SAM" id="MobiDB-lite"/>
    </source>
</evidence>
<reference evidence="12 13" key="1">
    <citation type="submission" date="2023-07" db="EMBL/GenBank/DDBJ databases">
        <title>Sequencing the genomes of 1000 actinobacteria strains.</title>
        <authorList>
            <person name="Klenk H.-P."/>
        </authorList>
    </citation>
    <scope>NUCLEOTIDE SEQUENCE [LARGE SCALE GENOMIC DNA]</scope>
    <source>
        <strain evidence="12 13">DSM 44109</strain>
    </source>
</reference>
<dbReference type="SUPFAM" id="SSF55874">
    <property type="entry name" value="ATPase domain of HSP90 chaperone/DNA topoisomerase II/histidine kinase"/>
    <property type="match status" value="1"/>
</dbReference>
<dbReference type="EC" id="2.7.13.3" evidence="2"/>
<feature type="region of interest" description="Disordered" evidence="9">
    <location>
        <begin position="69"/>
        <end position="127"/>
    </location>
</feature>
<feature type="domain" description="Histidine kinase/HSP90-like ATPase" evidence="11">
    <location>
        <begin position="354"/>
        <end position="443"/>
    </location>
</feature>
<dbReference type="InterPro" id="IPR050482">
    <property type="entry name" value="Sensor_HK_TwoCompSys"/>
</dbReference>
<name>A0ABT9RDU4_9ACTN</name>
<protein>
    <recommendedName>
        <fullName evidence="2">histidine kinase</fullName>
        <ecNumber evidence="2">2.7.13.3</ecNumber>
    </recommendedName>
</protein>
<evidence type="ECO:0000256" key="6">
    <source>
        <dbReference type="ARBA" id="ARBA00022777"/>
    </source>
</evidence>
<evidence type="ECO:0000256" key="3">
    <source>
        <dbReference type="ARBA" id="ARBA00022553"/>
    </source>
</evidence>
<dbReference type="Gene3D" id="1.20.5.1930">
    <property type="match status" value="1"/>
</dbReference>
<dbReference type="PANTHER" id="PTHR24421">
    <property type="entry name" value="NITRATE/NITRITE SENSOR PROTEIN NARX-RELATED"/>
    <property type="match status" value="1"/>
</dbReference>
<evidence type="ECO:0000313" key="13">
    <source>
        <dbReference type="Proteomes" id="UP001230426"/>
    </source>
</evidence>
<proteinExistence type="predicted"/>
<feature type="transmembrane region" description="Helical" evidence="10">
    <location>
        <begin position="144"/>
        <end position="173"/>
    </location>
</feature>
<dbReference type="RefSeq" id="WP_306868297.1">
    <property type="nucleotide sequence ID" value="NZ_JAUSRB010000002.1"/>
</dbReference>
<evidence type="ECO:0000256" key="1">
    <source>
        <dbReference type="ARBA" id="ARBA00000085"/>
    </source>
</evidence>
<keyword evidence="3" id="KW-0597">Phosphoprotein</keyword>
<evidence type="ECO:0000256" key="4">
    <source>
        <dbReference type="ARBA" id="ARBA00022679"/>
    </source>
</evidence>
<feature type="compositionally biased region" description="Basic and acidic residues" evidence="9">
    <location>
        <begin position="80"/>
        <end position="97"/>
    </location>
</feature>
<keyword evidence="10" id="KW-0472">Membrane</keyword>
<dbReference type="InterPro" id="IPR036890">
    <property type="entry name" value="HATPase_C_sf"/>
</dbReference>
<dbReference type="Pfam" id="PF07730">
    <property type="entry name" value="HisKA_3"/>
    <property type="match status" value="1"/>
</dbReference>
<evidence type="ECO:0000259" key="11">
    <source>
        <dbReference type="SMART" id="SM00387"/>
    </source>
</evidence>
<evidence type="ECO:0000256" key="2">
    <source>
        <dbReference type="ARBA" id="ARBA00012438"/>
    </source>
</evidence>
<keyword evidence="8" id="KW-0902">Two-component regulatory system</keyword>
<feature type="compositionally biased region" description="Basic and acidic residues" evidence="9">
    <location>
        <begin position="107"/>
        <end position="123"/>
    </location>
</feature>
<keyword evidence="13" id="KW-1185">Reference proteome</keyword>
<keyword evidence="10" id="KW-0812">Transmembrane</keyword>
<evidence type="ECO:0000256" key="8">
    <source>
        <dbReference type="ARBA" id="ARBA00023012"/>
    </source>
</evidence>
<dbReference type="InterPro" id="IPR011712">
    <property type="entry name" value="Sig_transdc_His_kin_sub3_dim/P"/>
</dbReference>
<comment type="caution">
    <text evidence="12">The sequence shown here is derived from an EMBL/GenBank/DDBJ whole genome shotgun (WGS) entry which is preliminary data.</text>
</comment>
<dbReference type="Pfam" id="PF02518">
    <property type="entry name" value="HATPase_c"/>
    <property type="match status" value="1"/>
</dbReference>
<evidence type="ECO:0000256" key="10">
    <source>
        <dbReference type="SAM" id="Phobius"/>
    </source>
</evidence>
<dbReference type="Gene3D" id="3.30.565.10">
    <property type="entry name" value="Histidine kinase-like ATPase, C-terminal domain"/>
    <property type="match status" value="1"/>
</dbReference>
<keyword evidence="10" id="KW-1133">Transmembrane helix</keyword>
<feature type="region of interest" description="Disordered" evidence="9">
    <location>
        <begin position="394"/>
        <end position="446"/>
    </location>
</feature>
<evidence type="ECO:0000256" key="7">
    <source>
        <dbReference type="ARBA" id="ARBA00022840"/>
    </source>
</evidence>
<organism evidence="12 13">
    <name type="scientific">Streptosporangium brasiliense</name>
    <dbReference type="NCBI Taxonomy" id="47480"/>
    <lineage>
        <taxon>Bacteria</taxon>
        <taxon>Bacillati</taxon>
        <taxon>Actinomycetota</taxon>
        <taxon>Actinomycetes</taxon>
        <taxon>Streptosporangiales</taxon>
        <taxon>Streptosporangiaceae</taxon>
        <taxon>Streptosporangium</taxon>
    </lineage>
</organism>
<dbReference type="GO" id="GO:0016301">
    <property type="term" value="F:kinase activity"/>
    <property type="evidence" value="ECO:0007669"/>
    <property type="project" value="UniProtKB-KW"/>
</dbReference>
<dbReference type="EMBL" id="JAUSRB010000002">
    <property type="protein sequence ID" value="MDP9867036.1"/>
    <property type="molecule type" value="Genomic_DNA"/>
</dbReference>
<dbReference type="SMART" id="SM00387">
    <property type="entry name" value="HATPase_c"/>
    <property type="match status" value="1"/>
</dbReference>
<gene>
    <name evidence="12" type="ORF">J2S55_006302</name>
</gene>
<keyword evidence="4" id="KW-0808">Transferase</keyword>
<keyword evidence="5" id="KW-0547">Nucleotide-binding</keyword>
<dbReference type="InterPro" id="IPR003594">
    <property type="entry name" value="HATPase_dom"/>
</dbReference>
<sequence length="446" mass="47342">MSDNRVARMLVGVLAGMALGLAELAFLCLAWPASVAPAVRPAARRVADRLVRMERARLAAWFDHKTARLDRPGHGSAPSDRSDRPDRPGHETAHMDRPGPGTAWADPSDRPDRPDRETAHMDRPGPGTAWADGRGVLGFLAVRAVLGVLGGYVCVSGLFVSGLFLSGGLWGLVSGESEPVPLEFPGVRLVTSGWALGLTGGVVLLALVTLWILALGTAERRLAAHFLGPGRQELMRRRIAELTATRSGIVRAVDDERRRIERDLHDGVQQRGVALAMLLGRARHSPDQARTAELVGQAYTESRQLLDELRSVAWRIYPTALDELGLRAALAGAAERSSVPVTVHYGLADRPVSEVETALYFVAREAITNAVKHAGARDILVVLTEDERTVSVAISDDGGGGADPSGGGLSGLGRRVRALDGDFTVDSPAGGPTKVSATLPKAAPCD</sequence>